<dbReference type="PANTHER" id="PTHR43527">
    <property type="entry name" value="4-DIPHOSPHOCYTIDYL-2-C-METHYL-D-ERYTHRITOL KINASE, CHLOROPLASTIC"/>
    <property type="match status" value="1"/>
</dbReference>
<keyword evidence="4 10" id="KW-0808">Transferase</keyword>
<dbReference type="PANTHER" id="PTHR43527:SF2">
    <property type="entry name" value="4-DIPHOSPHOCYTIDYL-2-C-METHYL-D-ERYTHRITOL KINASE, CHLOROPLASTIC"/>
    <property type="match status" value="1"/>
</dbReference>
<comment type="pathway">
    <text evidence="10">Isoprenoid biosynthesis; isopentenyl diphosphate biosynthesis via DXP pathway; isopentenyl diphosphate from 1-deoxy-D-xylulose 5-phosphate: step 3/6.</text>
</comment>
<evidence type="ECO:0000256" key="8">
    <source>
        <dbReference type="ARBA" id="ARBA00023229"/>
    </source>
</evidence>
<dbReference type="HAMAP" id="MF_00061">
    <property type="entry name" value="IspE"/>
    <property type="match status" value="1"/>
</dbReference>
<organism evidence="13 14">
    <name type="scientific">Acidihalobacter aeolianus</name>
    <dbReference type="NCBI Taxonomy" id="2792603"/>
    <lineage>
        <taxon>Bacteria</taxon>
        <taxon>Pseudomonadati</taxon>
        <taxon>Pseudomonadota</taxon>
        <taxon>Gammaproteobacteria</taxon>
        <taxon>Chromatiales</taxon>
        <taxon>Ectothiorhodospiraceae</taxon>
        <taxon>Acidihalobacter</taxon>
    </lineage>
</organism>
<evidence type="ECO:0000256" key="3">
    <source>
        <dbReference type="ARBA" id="ARBA00017473"/>
    </source>
</evidence>
<dbReference type="InterPro" id="IPR004424">
    <property type="entry name" value="IspE"/>
</dbReference>
<dbReference type="InterPro" id="IPR036554">
    <property type="entry name" value="GHMP_kinase_C_sf"/>
</dbReference>
<dbReference type="Gene3D" id="3.30.230.10">
    <property type="match status" value="1"/>
</dbReference>
<keyword evidence="7 10" id="KW-0067">ATP-binding</keyword>
<dbReference type="UniPathway" id="UPA00056">
    <property type="reaction ID" value="UER00094"/>
</dbReference>
<comment type="catalytic activity">
    <reaction evidence="10">
        <text>4-CDP-2-C-methyl-D-erythritol + ATP = 4-CDP-2-C-methyl-D-erythritol 2-phosphate + ADP + H(+)</text>
        <dbReference type="Rhea" id="RHEA:18437"/>
        <dbReference type="ChEBI" id="CHEBI:15378"/>
        <dbReference type="ChEBI" id="CHEBI:30616"/>
        <dbReference type="ChEBI" id="CHEBI:57823"/>
        <dbReference type="ChEBI" id="CHEBI:57919"/>
        <dbReference type="ChEBI" id="CHEBI:456216"/>
        <dbReference type="EC" id="2.7.1.148"/>
    </reaction>
</comment>
<dbReference type="Pfam" id="PF08544">
    <property type="entry name" value="GHMP_kinases_C"/>
    <property type="match status" value="1"/>
</dbReference>
<evidence type="ECO:0000256" key="9">
    <source>
        <dbReference type="ARBA" id="ARBA00032554"/>
    </source>
</evidence>
<dbReference type="Pfam" id="PF00288">
    <property type="entry name" value="GHMP_kinases_N"/>
    <property type="match status" value="1"/>
</dbReference>
<keyword evidence="8 10" id="KW-0414">Isoprene biosynthesis</keyword>
<evidence type="ECO:0000256" key="4">
    <source>
        <dbReference type="ARBA" id="ARBA00022679"/>
    </source>
</evidence>
<dbReference type="EMBL" id="CP017448">
    <property type="protein sequence ID" value="AOV18009.1"/>
    <property type="molecule type" value="Genomic_DNA"/>
</dbReference>
<dbReference type="KEGG" id="aaeo:BJI67_13915"/>
<keyword evidence="5 10" id="KW-0547">Nucleotide-binding</keyword>
<reference evidence="13 14" key="1">
    <citation type="submission" date="2016-09" db="EMBL/GenBank/DDBJ databases">
        <title>Acidihalobacter prosperus V6 (DSM14174).</title>
        <authorList>
            <person name="Khaleque H.N."/>
            <person name="Ramsay J.P."/>
            <person name="Murphy R.J.T."/>
            <person name="Kaksonen A.H."/>
            <person name="Boxall N.J."/>
            <person name="Watkin E.L.J."/>
        </authorList>
    </citation>
    <scope>NUCLEOTIDE SEQUENCE [LARGE SCALE GENOMIC DNA]</scope>
    <source>
        <strain evidence="13 14">V6</strain>
    </source>
</reference>
<feature type="active site" evidence="10">
    <location>
        <position position="14"/>
    </location>
</feature>
<evidence type="ECO:0000256" key="6">
    <source>
        <dbReference type="ARBA" id="ARBA00022777"/>
    </source>
</evidence>
<dbReference type="InterPro" id="IPR006204">
    <property type="entry name" value="GHMP_kinase_N_dom"/>
</dbReference>
<evidence type="ECO:0000256" key="2">
    <source>
        <dbReference type="ARBA" id="ARBA00012052"/>
    </source>
</evidence>
<evidence type="ECO:0000259" key="11">
    <source>
        <dbReference type="Pfam" id="PF00288"/>
    </source>
</evidence>
<evidence type="ECO:0000256" key="10">
    <source>
        <dbReference type="HAMAP-Rule" id="MF_00061"/>
    </source>
</evidence>
<evidence type="ECO:0000256" key="7">
    <source>
        <dbReference type="ARBA" id="ARBA00022840"/>
    </source>
</evidence>
<sequence>MTPAEENAWPAPAKLNLFLHIVGRRDDGYHLLQTVFQFLDYGDRLWFESAPAGMVAREGGPAGVAELDDLSVRAARTLLQVTGLREGVRLCLDKRLPAGGGLGGGSSDAATVLLVLNRLWRAGLSQDDLAELGLMLGADVPVFVRGTAAWAEGVGERLEPLPDLPEPWYAVVKPPVSIATADLFADPKLTRDCPPITIRDFLLGQAGNVFEPVVRARYPEVAQALERLSAHAPARLTGTGACAFAAFADADSARGALRDLPEGWHGFAARGCNLSPVHARLGATPAF</sequence>
<dbReference type="AlphaFoldDB" id="A0A1D8KAL6"/>
<dbReference type="NCBIfam" id="TIGR00154">
    <property type="entry name" value="ispE"/>
    <property type="match status" value="1"/>
</dbReference>
<evidence type="ECO:0000313" key="14">
    <source>
        <dbReference type="Proteomes" id="UP000095342"/>
    </source>
</evidence>
<name>A0A1D8KAL6_9GAMM</name>
<dbReference type="Proteomes" id="UP000095342">
    <property type="component" value="Chromosome"/>
</dbReference>
<dbReference type="Gene3D" id="3.30.70.890">
    <property type="entry name" value="GHMP kinase, C-terminal domain"/>
    <property type="match status" value="1"/>
</dbReference>
<accession>A0A1D8KAL6</accession>
<dbReference type="SUPFAM" id="SSF55060">
    <property type="entry name" value="GHMP Kinase, C-terminal domain"/>
    <property type="match status" value="1"/>
</dbReference>
<evidence type="ECO:0000259" key="12">
    <source>
        <dbReference type="Pfam" id="PF08544"/>
    </source>
</evidence>
<protein>
    <recommendedName>
        <fullName evidence="3 10">4-diphosphocytidyl-2-C-methyl-D-erythritol kinase</fullName>
        <shortName evidence="10">CMK</shortName>
        <ecNumber evidence="2 10">2.7.1.148</ecNumber>
    </recommendedName>
    <alternativeName>
        <fullName evidence="9 10">4-(cytidine-5'-diphospho)-2-C-methyl-D-erythritol kinase</fullName>
    </alternativeName>
</protein>
<evidence type="ECO:0000313" key="13">
    <source>
        <dbReference type="EMBL" id="AOV18009.1"/>
    </source>
</evidence>
<feature type="domain" description="GHMP kinase C-terminal" evidence="12">
    <location>
        <begin position="207"/>
        <end position="264"/>
    </location>
</feature>
<dbReference type="EC" id="2.7.1.148" evidence="2 10"/>
<dbReference type="InterPro" id="IPR020568">
    <property type="entry name" value="Ribosomal_Su5_D2-typ_SF"/>
</dbReference>
<keyword evidence="14" id="KW-1185">Reference proteome</keyword>
<proteinExistence type="inferred from homology"/>
<feature type="binding site" evidence="10">
    <location>
        <begin position="97"/>
        <end position="107"/>
    </location>
    <ligand>
        <name>ATP</name>
        <dbReference type="ChEBI" id="CHEBI:30616"/>
    </ligand>
</feature>
<dbReference type="GO" id="GO:0019288">
    <property type="term" value="P:isopentenyl diphosphate biosynthetic process, methylerythritol 4-phosphate pathway"/>
    <property type="evidence" value="ECO:0007669"/>
    <property type="project" value="UniProtKB-UniRule"/>
</dbReference>
<dbReference type="GO" id="GO:0016114">
    <property type="term" value="P:terpenoid biosynthetic process"/>
    <property type="evidence" value="ECO:0007669"/>
    <property type="project" value="UniProtKB-UniRule"/>
</dbReference>
<comment type="similarity">
    <text evidence="1 10">Belongs to the GHMP kinase family. IspE subfamily.</text>
</comment>
<dbReference type="InterPro" id="IPR013750">
    <property type="entry name" value="GHMP_kinase_C_dom"/>
</dbReference>
<dbReference type="PIRSF" id="PIRSF010376">
    <property type="entry name" value="IspE"/>
    <property type="match status" value="1"/>
</dbReference>
<feature type="active site" evidence="10">
    <location>
        <position position="139"/>
    </location>
</feature>
<dbReference type="GO" id="GO:0005524">
    <property type="term" value="F:ATP binding"/>
    <property type="evidence" value="ECO:0007669"/>
    <property type="project" value="UniProtKB-UniRule"/>
</dbReference>
<keyword evidence="6 10" id="KW-0418">Kinase</keyword>
<comment type="function">
    <text evidence="10">Catalyzes the phosphorylation of the position 2 hydroxy group of 4-diphosphocytidyl-2C-methyl-D-erythritol.</text>
</comment>
<gene>
    <name evidence="10" type="primary">ispE</name>
    <name evidence="13" type="ORF">BJI67_13915</name>
</gene>
<dbReference type="SUPFAM" id="SSF54211">
    <property type="entry name" value="Ribosomal protein S5 domain 2-like"/>
    <property type="match status" value="1"/>
</dbReference>
<feature type="domain" description="GHMP kinase N-terminal" evidence="11">
    <location>
        <begin position="71"/>
        <end position="146"/>
    </location>
</feature>
<dbReference type="InterPro" id="IPR014721">
    <property type="entry name" value="Ribsml_uS5_D2-typ_fold_subgr"/>
</dbReference>
<evidence type="ECO:0000256" key="1">
    <source>
        <dbReference type="ARBA" id="ARBA00009684"/>
    </source>
</evidence>
<evidence type="ECO:0000256" key="5">
    <source>
        <dbReference type="ARBA" id="ARBA00022741"/>
    </source>
</evidence>
<dbReference type="GO" id="GO:0050515">
    <property type="term" value="F:4-(cytidine 5'-diphospho)-2-C-methyl-D-erythritol kinase activity"/>
    <property type="evidence" value="ECO:0007669"/>
    <property type="project" value="UniProtKB-UniRule"/>
</dbReference>